<keyword evidence="1" id="KW-0732">Signal</keyword>
<dbReference type="Pfam" id="PF16490">
    <property type="entry name" value="Oxidoreduct_C"/>
    <property type="match status" value="1"/>
</dbReference>
<evidence type="ECO:0000259" key="2">
    <source>
        <dbReference type="Pfam" id="PF01408"/>
    </source>
</evidence>
<sequence length="460" mass="52422">MKMNLRNYTIGAFAALLFGACSSTEPESNMSESTIQNVTIMTLDPGHFHAGLIHKTMYPQVDSTVYIFAPPGDELKDHLNRLESYNTRSENPTAWNLEVFAGDDYLKKMISQKPGNVMMVAGKNDKKIDFILEAVQNGIHVYADKPLVINREGLEKLKQAFAIAKEKDLLVYDIMTERFEITTLLQKELSQIPEVFGELEKGSPNKPAITKESVHHFFKYVSGVPLVRPDWFFDVEIEGEGIVDVTTHLVDLIQWEAFPNQIVDITDVTMLSAKRWATPLSLEQFRQVTGKADFPDFLQKDIKNESLEVYSNGEMNYTLKGIHAKVSVLWNFQAPEGAGDTHYSMMRGTKANLVIRQGKEQNYRPELYVQLLGENFIELENAVKTTLQSTYPGIDLEESSNGEYRVIIPDRYHNGHEAHFAQVTERFLEYYQNGNLPDWEVPNMITKYHTTTLAKEYASK</sequence>
<dbReference type="EMBL" id="JAHVHP010000001">
    <property type="protein sequence ID" value="MBY5949979.1"/>
    <property type="molecule type" value="Genomic_DNA"/>
</dbReference>
<dbReference type="PROSITE" id="PS51257">
    <property type="entry name" value="PROKAR_LIPOPROTEIN"/>
    <property type="match status" value="1"/>
</dbReference>
<feature type="domain" description="Putative oxidoreductase C-terminal" evidence="3">
    <location>
        <begin position="185"/>
        <end position="458"/>
    </location>
</feature>
<dbReference type="Gene3D" id="3.40.50.720">
    <property type="entry name" value="NAD(P)-binding Rossmann-like Domain"/>
    <property type="match status" value="1"/>
</dbReference>
<evidence type="ECO:0000313" key="5">
    <source>
        <dbReference type="Proteomes" id="UP000766609"/>
    </source>
</evidence>
<dbReference type="Pfam" id="PF01408">
    <property type="entry name" value="GFO_IDH_MocA"/>
    <property type="match status" value="1"/>
</dbReference>
<organism evidence="4 5">
    <name type="scientific">Algoriphagus marincola</name>
    <dbReference type="NCBI Taxonomy" id="264027"/>
    <lineage>
        <taxon>Bacteria</taxon>
        <taxon>Pseudomonadati</taxon>
        <taxon>Bacteroidota</taxon>
        <taxon>Cytophagia</taxon>
        <taxon>Cytophagales</taxon>
        <taxon>Cyclobacteriaceae</taxon>
        <taxon>Algoriphagus</taxon>
    </lineage>
</organism>
<accession>A0ABS7N0Y0</accession>
<comment type="caution">
    <text evidence="4">The sequence shown here is derived from an EMBL/GenBank/DDBJ whole genome shotgun (WGS) entry which is preliminary data.</text>
</comment>
<dbReference type="InterPro" id="IPR036291">
    <property type="entry name" value="NAD(P)-bd_dom_sf"/>
</dbReference>
<evidence type="ECO:0000256" key="1">
    <source>
        <dbReference type="SAM" id="SignalP"/>
    </source>
</evidence>
<feature type="chain" id="PRO_5046624108" evidence="1">
    <location>
        <begin position="24"/>
        <end position="460"/>
    </location>
</feature>
<dbReference type="InterPro" id="IPR000683">
    <property type="entry name" value="Gfo/Idh/MocA-like_OxRdtase_N"/>
</dbReference>
<keyword evidence="5" id="KW-1185">Reference proteome</keyword>
<dbReference type="SUPFAM" id="SSF51735">
    <property type="entry name" value="NAD(P)-binding Rossmann-fold domains"/>
    <property type="match status" value="1"/>
</dbReference>
<evidence type="ECO:0000259" key="3">
    <source>
        <dbReference type="Pfam" id="PF16490"/>
    </source>
</evidence>
<gene>
    <name evidence="4" type="ORF">KUV23_03280</name>
</gene>
<feature type="domain" description="Gfo/Idh/MocA-like oxidoreductase N-terminal" evidence="2">
    <location>
        <begin position="93"/>
        <end position="168"/>
    </location>
</feature>
<feature type="signal peptide" evidence="1">
    <location>
        <begin position="1"/>
        <end position="23"/>
    </location>
</feature>
<dbReference type="Proteomes" id="UP000766609">
    <property type="component" value="Unassembled WGS sequence"/>
</dbReference>
<dbReference type="InterPro" id="IPR032459">
    <property type="entry name" value="Oxidoreduct_C"/>
</dbReference>
<protein>
    <submittedName>
        <fullName evidence="4">Oxidoreductase</fullName>
    </submittedName>
</protein>
<reference evidence="4 5" key="1">
    <citation type="submission" date="2021-06" db="EMBL/GenBank/DDBJ databases">
        <title>44 bacteria genomes isolated from Dapeng, Shenzhen.</title>
        <authorList>
            <person name="Zheng W."/>
            <person name="Yu S."/>
            <person name="Huang Y."/>
        </authorList>
    </citation>
    <scope>NUCLEOTIDE SEQUENCE [LARGE SCALE GENOMIC DNA]</scope>
    <source>
        <strain evidence="4 5">DP5N14-6</strain>
    </source>
</reference>
<evidence type="ECO:0000313" key="4">
    <source>
        <dbReference type="EMBL" id="MBY5949979.1"/>
    </source>
</evidence>
<proteinExistence type="predicted"/>
<name>A0ABS7N0Y0_9BACT</name>